<dbReference type="Proteomes" id="UP001189429">
    <property type="component" value="Unassembled WGS sequence"/>
</dbReference>
<sequence length="1610" mass="175066">MVANGKRDKDFFEKLDGKTLDQLDGARNATMSVDDVDWEDLSTQLYYMLALAMPEDSAGEAIMRFVTNADVANEIEKLDLEISKYGKAAGEQLTDNIKKGILLGALQNERDLQKHVFRNLRTLVTYFDAENRVLSALKPQRSFDDDAMEIGALTGMPKGKKAKDDCRKFRRENEAEAEANNKAKDEKKQRRAVAAALVAGGGAALAGLPPGCDGAGQRSQHFAHRAVHGEPQQHVRDSSGAASTASTTPTAPTGTRGINGLLAEQDTIKPKYIFALMAEHSRPRARSAEPSGSRRSESSESVCVSDIRGVRGVTIDSGAQVTAFPCDMLKGKDYVLAKSGISKLRAIDGAKVQRYGETGVRLNTGQGKSVIHSPLGDWIVDSPISPPASANQIKLRKDRGTCYLEYDEMLGDSSEGKRAARTASIGELDESISGLGGVGGEQLGDGLYLNCDAQGPAGAPRVVSAKSRSDDEHPVVQMDFFYVATDEIARKLDHTERGELPAILNAAGSRSNASGTLFGSKHMGDYKAHFVAKLIDSWGHATVIPLADGGNAIVALAQQAKKLRQAAEQLRDLLRTLRFALETKLGCKLELSDSILAFPASTIGRCIARFLPRSHGGSRCKFLFGREHAGEVAEVGEQVRRRVAALVAAGQGKFEARFAKGIWVGKSEFDDQHLAVDLQRGLLEVRSARRMPQEFRWNAELAKQIDAAPSAPVPERAGSSIRKSMYIAEIMLSTYGPTGNCPKCSYGRGQRSEQRRQRFNAIAQERLEAKLAEEARGGAALGTPAAPGPAPQAPPRVPAGAQATASSPAAAASSTPPTPAAAPATPGMDTSAPKALVRDPAADSSEPNKRQRVGALVQAPVVVVIAGPSVCELVVCAEARVGRCAYRRDHAGQCARRRCLIGCAKKLNPDAEVVASLCALWSRRMTREQPDWGLDPNSPEPTVEIHYDYYTGDPLDEEKYQKGKADELQAMAEHGVYRKIRIAECEPGGKHVGGFPVAHDKAGEVRWRFVATEVTHQHREDNHQGTPPLAMIRAILSLAASKPDSDGQHRRCIRISDVRKAFFNSDLTEKIYVHPGSELRERGYGTVRGPPGQSAVGCAPGMLYFANPCSDGNDATMGVHGDDFIAEGHVGTLDQLVDVLSVEYGITSSPPLGPGHPGVARYLKRVCGYVDQLPETRLPGFFWHADPKHVTEIVKFGPEEGAEAVDTPGTKAIGAQLRNGTDPVSRADRPDIMFVSKTIMQDVSRPNNQMNARLIRLARYLEGHQVLVWCYELQDLPSTLRADGDADWAAPTAVARKSTSGGTVRFGSHTWECYSTSQATQALSSGESEFYALGSFAARGLQMKFVLDEVGIEVRLVVASDSAAARGMAQRRGVGKVRHLELRYLWMQERIRLQMFELVKEDARKMVADILTKYVDKDSTATHLHELSLRMTGAAMVASTPPAIPGARAAEDQCEMGYEGEKFEAVQSGVSPWLLVSLVVVLCSIAHLCGWYVGRHKVVAQTAEEDPRAALIGERHRHHEEYAESKQQQSMQAGWRLEERKSIMREVQRLYEVYTVGELRELPVERGPLLKDGYTREGELVESAGRSSPTEMQVITQLTTEWKDHGIDAR</sequence>
<comment type="caution">
    <text evidence="3">The sequence shown here is derived from an EMBL/GenBank/DDBJ whole genome shotgun (WGS) entry which is preliminary data.</text>
</comment>
<name>A0ABN9PII7_9DINO</name>
<evidence type="ECO:0000256" key="1">
    <source>
        <dbReference type="SAM" id="Coils"/>
    </source>
</evidence>
<feature type="region of interest" description="Disordered" evidence="2">
    <location>
        <begin position="211"/>
        <end position="262"/>
    </location>
</feature>
<feature type="compositionally biased region" description="Basic and acidic residues" evidence="2">
    <location>
        <begin position="836"/>
        <end position="849"/>
    </location>
</feature>
<feature type="compositionally biased region" description="Basic and acidic residues" evidence="2">
    <location>
        <begin position="227"/>
        <end position="237"/>
    </location>
</feature>
<gene>
    <name evidence="3" type="ORF">PCOR1329_LOCUS1413</name>
</gene>
<feature type="compositionally biased region" description="Low complexity" evidence="2">
    <location>
        <begin position="798"/>
        <end position="826"/>
    </location>
</feature>
<keyword evidence="1" id="KW-0175">Coiled coil</keyword>
<dbReference type="EMBL" id="CAUYUJ010000344">
    <property type="protein sequence ID" value="CAK0790038.1"/>
    <property type="molecule type" value="Genomic_DNA"/>
</dbReference>
<evidence type="ECO:0000256" key="2">
    <source>
        <dbReference type="SAM" id="MobiDB-lite"/>
    </source>
</evidence>
<feature type="region of interest" description="Disordered" evidence="2">
    <location>
        <begin position="281"/>
        <end position="302"/>
    </location>
</feature>
<evidence type="ECO:0000313" key="3">
    <source>
        <dbReference type="EMBL" id="CAK0790038.1"/>
    </source>
</evidence>
<proteinExistence type="predicted"/>
<accession>A0ABN9PII7</accession>
<feature type="region of interest" description="Disordered" evidence="2">
    <location>
        <begin position="779"/>
        <end position="851"/>
    </location>
</feature>
<feature type="compositionally biased region" description="Low complexity" evidence="2">
    <location>
        <begin position="238"/>
        <end position="255"/>
    </location>
</feature>
<protein>
    <recommendedName>
        <fullName evidence="5">Reverse transcriptase Ty1/copia-type domain-containing protein</fullName>
    </recommendedName>
</protein>
<keyword evidence="4" id="KW-1185">Reference proteome</keyword>
<dbReference type="CDD" id="cd09272">
    <property type="entry name" value="RNase_HI_RT_Ty1"/>
    <property type="match status" value="1"/>
</dbReference>
<evidence type="ECO:0000313" key="4">
    <source>
        <dbReference type="Proteomes" id="UP001189429"/>
    </source>
</evidence>
<feature type="coiled-coil region" evidence="1">
    <location>
        <begin position="553"/>
        <end position="583"/>
    </location>
</feature>
<evidence type="ECO:0008006" key="5">
    <source>
        <dbReference type="Google" id="ProtNLM"/>
    </source>
</evidence>
<reference evidence="3" key="1">
    <citation type="submission" date="2023-10" db="EMBL/GenBank/DDBJ databases">
        <authorList>
            <person name="Chen Y."/>
            <person name="Shah S."/>
            <person name="Dougan E. K."/>
            <person name="Thang M."/>
            <person name="Chan C."/>
        </authorList>
    </citation>
    <scope>NUCLEOTIDE SEQUENCE [LARGE SCALE GENOMIC DNA]</scope>
</reference>
<feature type="compositionally biased region" description="Pro residues" evidence="2">
    <location>
        <begin position="786"/>
        <end position="797"/>
    </location>
</feature>
<organism evidence="3 4">
    <name type="scientific">Prorocentrum cordatum</name>
    <dbReference type="NCBI Taxonomy" id="2364126"/>
    <lineage>
        <taxon>Eukaryota</taxon>
        <taxon>Sar</taxon>
        <taxon>Alveolata</taxon>
        <taxon>Dinophyceae</taxon>
        <taxon>Prorocentrales</taxon>
        <taxon>Prorocentraceae</taxon>
        <taxon>Prorocentrum</taxon>
    </lineage>
</organism>